<keyword evidence="4" id="KW-1185">Reference proteome</keyword>
<dbReference type="EMBL" id="JAPFFF010000043">
    <property type="protein sequence ID" value="KAK8841034.1"/>
    <property type="molecule type" value="Genomic_DNA"/>
</dbReference>
<dbReference type="EMBL" id="JAPFFF010000201">
    <property type="protein sequence ID" value="KAK8835261.1"/>
    <property type="molecule type" value="Genomic_DNA"/>
</dbReference>
<gene>
    <name evidence="2" type="ORF">M9Y10_017030</name>
    <name evidence="3" type="ORF">M9Y10_027871</name>
</gene>
<evidence type="ECO:0000313" key="3">
    <source>
        <dbReference type="EMBL" id="KAK8841034.1"/>
    </source>
</evidence>
<protein>
    <submittedName>
        <fullName evidence="2">Uncharacterized protein</fullName>
    </submittedName>
</protein>
<dbReference type="Pfam" id="PF00415">
    <property type="entry name" value="RCC1"/>
    <property type="match status" value="1"/>
</dbReference>
<reference evidence="2 4" key="1">
    <citation type="submission" date="2024-04" db="EMBL/GenBank/DDBJ databases">
        <title>Tritrichomonas musculus Genome.</title>
        <authorList>
            <person name="Alves-Ferreira E."/>
            <person name="Grigg M."/>
            <person name="Lorenzi H."/>
            <person name="Galac M."/>
        </authorList>
    </citation>
    <scope>NUCLEOTIDE SEQUENCE [LARGE SCALE GENOMIC DNA]</scope>
    <source>
        <strain evidence="2 4">EAF2021</strain>
    </source>
</reference>
<dbReference type="InterPro" id="IPR000408">
    <property type="entry name" value="Reg_chr_condens"/>
</dbReference>
<dbReference type="Proteomes" id="UP001470230">
    <property type="component" value="Unassembled WGS sequence"/>
</dbReference>
<evidence type="ECO:0000313" key="2">
    <source>
        <dbReference type="EMBL" id="KAK8835261.1"/>
    </source>
</evidence>
<dbReference type="InterPro" id="IPR009091">
    <property type="entry name" value="RCC1/BLIP-II"/>
</dbReference>
<dbReference type="Gene3D" id="2.130.10.30">
    <property type="entry name" value="Regulator of chromosome condensation 1/beta-lactamase-inhibitor protein II"/>
    <property type="match status" value="1"/>
</dbReference>
<feature type="repeat" description="RCC1" evidence="1">
    <location>
        <begin position="114"/>
        <end position="166"/>
    </location>
</feature>
<accession>A0ABR2GNL9</accession>
<comment type="caution">
    <text evidence="2">The sequence shown here is derived from an EMBL/GenBank/DDBJ whole genome shotgun (WGS) entry which is preliminary data.</text>
</comment>
<proteinExistence type="predicted"/>
<dbReference type="SUPFAM" id="SSF50985">
    <property type="entry name" value="RCC1/BLIP-II"/>
    <property type="match status" value="1"/>
</dbReference>
<sequence>MFSKSCCDERQLVLCDDDINEGDPTFLGIGNHHPVSLYGCYYHSAAIGSEGEVIFIIRYLVIKSPHSLIEAASLPDGEKASFVVLSSKGRVFTSWIKRESCILYFSIASELSQGRVFGRGSNKWGELGLGERTESVSSFTEISSLVGYEIRAAYAGHGHSLFKTREDKILACGSNYSCQLLLSSDTFGIVHSPRETTITGGAAFCISVVFIGSSPPLNTPNMRIVENEL</sequence>
<evidence type="ECO:0000313" key="4">
    <source>
        <dbReference type="Proteomes" id="UP001470230"/>
    </source>
</evidence>
<evidence type="ECO:0000256" key="1">
    <source>
        <dbReference type="PROSITE-ProRule" id="PRU00235"/>
    </source>
</evidence>
<organism evidence="2 4">
    <name type="scientific">Tritrichomonas musculus</name>
    <dbReference type="NCBI Taxonomy" id="1915356"/>
    <lineage>
        <taxon>Eukaryota</taxon>
        <taxon>Metamonada</taxon>
        <taxon>Parabasalia</taxon>
        <taxon>Tritrichomonadida</taxon>
        <taxon>Tritrichomonadidae</taxon>
        <taxon>Tritrichomonas</taxon>
    </lineage>
</organism>
<dbReference type="PROSITE" id="PS50012">
    <property type="entry name" value="RCC1_3"/>
    <property type="match status" value="1"/>
</dbReference>
<name>A0ABR2GNL9_9EUKA</name>